<evidence type="ECO:0000313" key="1">
    <source>
        <dbReference type="EMBL" id="MDU0356089.1"/>
    </source>
</evidence>
<accession>A0ABU3T1E5</accession>
<reference evidence="1 2" key="1">
    <citation type="submission" date="2023-10" db="EMBL/GenBank/DDBJ databases">
        <title>Glaciecola aquimarina strain GGW-M5 nov., isolated from a coastal seawater.</title>
        <authorList>
            <person name="Bayburt H."/>
            <person name="Kim J.M."/>
            <person name="Choi B.J."/>
            <person name="Jeon C.O."/>
        </authorList>
    </citation>
    <scope>NUCLEOTIDE SEQUENCE [LARGE SCALE GENOMIC DNA]</scope>
    <source>
        <strain evidence="1 2">KCTC 32108</strain>
    </source>
</reference>
<dbReference type="Proteomes" id="UP001247805">
    <property type="component" value="Unassembled WGS sequence"/>
</dbReference>
<dbReference type="RefSeq" id="WP_316027596.1">
    <property type="nucleotide sequence ID" value="NZ_JAWDIO010000002.1"/>
</dbReference>
<gene>
    <name evidence="1" type="ORF">RS130_21310</name>
</gene>
<proteinExistence type="predicted"/>
<keyword evidence="2" id="KW-1185">Reference proteome</keyword>
<dbReference type="EMBL" id="JAWDIO010000002">
    <property type="protein sequence ID" value="MDU0356089.1"/>
    <property type="molecule type" value="Genomic_DNA"/>
</dbReference>
<protein>
    <submittedName>
        <fullName evidence="1">DUF3549 family protein</fullName>
    </submittedName>
</protein>
<dbReference type="Pfam" id="PF12069">
    <property type="entry name" value="DUF3549"/>
    <property type="match status" value="1"/>
</dbReference>
<sequence>MSNIDTISEFLLHAGTDYRIYDMARGIRPVSSQTFLDIENGLVPAPLPRQQHAWFGILFFNKQASKEQYIWFVKLPLDEKGLVIPAGRQQFLQIVVEALGQYLENENNPNNQLPENPFTFVPNQNQLADFNSICRTSLELPPSAHFEQFKNYLEQPKEHDWKNLAIQGVADFCATISTSDSTELLINTFNDLAPEIQNALCSSLENHEVNSKLCMQLIDWQQEKTNDLQRLAATLRGLCQGVDKPAITSFLHQVLTSSQSEKLDILILIAARHWSYLNDQSILKMFIQRLADSGSDTFVSLYSDLVQIPEIRVSMLSILRWPDKSPQLTQAIGLLFGQESA</sequence>
<organism evidence="1 2">
    <name type="scientific">Paraglaciecola aquimarina</name>
    <dbReference type="NCBI Taxonomy" id="1235557"/>
    <lineage>
        <taxon>Bacteria</taxon>
        <taxon>Pseudomonadati</taxon>
        <taxon>Pseudomonadota</taxon>
        <taxon>Gammaproteobacteria</taxon>
        <taxon>Alteromonadales</taxon>
        <taxon>Alteromonadaceae</taxon>
        <taxon>Paraglaciecola</taxon>
    </lineage>
</organism>
<name>A0ABU3T1E5_9ALTE</name>
<dbReference type="InterPro" id="IPR021936">
    <property type="entry name" value="DUF3549"/>
</dbReference>
<evidence type="ECO:0000313" key="2">
    <source>
        <dbReference type="Proteomes" id="UP001247805"/>
    </source>
</evidence>
<comment type="caution">
    <text evidence="1">The sequence shown here is derived from an EMBL/GenBank/DDBJ whole genome shotgun (WGS) entry which is preliminary data.</text>
</comment>